<dbReference type="InterPro" id="IPR011990">
    <property type="entry name" value="TPR-like_helical_dom_sf"/>
</dbReference>
<dbReference type="Proteomes" id="UP000019150">
    <property type="component" value="Chromosome"/>
</dbReference>
<dbReference type="Gene3D" id="3.40.50.300">
    <property type="entry name" value="P-loop containing nucleotide triphosphate hydrolases"/>
    <property type="match status" value="1"/>
</dbReference>
<dbReference type="KEGG" id="nno:NONO_c55690"/>
<sequence>MVADPSRARRPVADGVVGWVLAWLGCGGDDVKGRYMVVSDVVVGEIAKAMAASMAGAGIRSGGRLWQLIKARVARRPTGEPKTVEQWRDFVNDCASEDPELFDQLALAVAEANPVVPSDEYRAVFAPPVPFWDRDSLRDRLPEYGVYGFAGPHGCGKAALVQQLAVDRSARFPVYRARVDLDRVRTGDLLRVAEAERLVLRQLGITDIASSHQGLRRQYEAVLATRRPLLLILENVLSADELTALVGTWPKALVLVTTRHLTADLQACAVHWTELDGLDREGARALLAQWCPGLRIDAESAAVDALLHRFGRMPHAIRLLGRILLRRVSEPKPVAGLLTEFDEAGIDGTDGLLGAFVSGQVAQVPDDIRDAFRLLAVYPAGQFSVATASILLDHPQHRTRNIIERLRELGLLEVSDGGRFRMAWSIRRYVTEHDASADSAAALDRLLAHYAARGVAADLAEGPRMRYYRIPDTGRWPDDEDRIRWLDIEAEAIAELVEYAYLHGRDDEVGQLCGALEVLSLHRGRYELCLAAYERGVRAARRQDSRPLLARQHALCGRTATLLHRFEHARTELAAAQAIASELGDPALTSSVWEFTGRLAEEQAGAGAMPDWRPAIEAYANALEIDRATAADRARGLHARMLANVLVKAGVAEQAGPLLQEAHAHTRGDRNMSRVLTVWVKFAIARGDLDDALGNHQRAVQHAAAAGADQYSVELDDLVAEIEFRRKRFAEARSTWAAIAQSYVDQGHPRAMEFFAKLNRLPPGP</sequence>
<dbReference type="SUPFAM" id="SSF52540">
    <property type="entry name" value="P-loop containing nucleoside triphosphate hydrolases"/>
    <property type="match status" value="1"/>
</dbReference>
<reference evidence="1 2" key="1">
    <citation type="journal article" date="2014" name="Appl. Environ. Microbiol.">
        <title>Insights into the Microbial Degradation of Rubber and Gutta-Percha by Analysis of the Complete Genome of Nocardia nova SH22a.</title>
        <authorList>
            <person name="Luo Q."/>
            <person name="Hiessl S."/>
            <person name="Poehlein A."/>
            <person name="Daniel R."/>
            <person name="Steinbuchel A."/>
        </authorList>
    </citation>
    <scope>NUCLEOTIDE SEQUENCE [LARGE SCALE GENOMIC DNA]</scope>
    <source>
        <strain evidence="1">SH22a</strain>
    </source>
</reference>
<gene>
    <name evidence="1" type="ORF">NONO_c55690</name>
</gene>
<dbReference type="HOGENOM" id="CLU_004665_2_1_11"/>
<dbReference type="EMBL" id="CP006850">
    <property type="protein sequence ID" value="AHH20349.1"/>
    <property type="molecule type" value="Genomic_DNA"/>
</dbReference>
<keyword evidence="2" id="KW-1185">Reference proteome</keyword>
<proteinExistence type="predicted"/>
<protein>
    <recommendedName>
        <fullName evidence="3">NB-ARC domain-containing protein</fullName>
    </recommendedName>
</protein>
<evidence type="ECO:0008006" key="3">
    <source>
        <dbReference type="Google" id="ProtNLM"/>
    </source>
</evidence>
<dbReference type="AlphaFoldDB" id="W5TML1"/>
<dbReference type="eggNOG" id="COG3903">
    <property type="taxonomic scope" value="Bacteria"/>
</dbReference>
<dbReference type="PROSITE" id="PS51257">
    <property type="entry name" value="PROKAR_LIPOPROTEIN"/>
    <property type="match status" value="1"/>
</dbReference>
<evidence type="ECO:0000313" key="2">
    <source>
        <dbReference type="Proteomes" id="UP000019150"/>
    </source>
</evidence>
<name>W5TML1_9NOCA</name>
<organism evidence="1 2">
    <name type="scientific">Nocardia nova SH22a</name>
    <dbReference type="NCBI Taxonomy" id="1415166"/>
    <lineage>
        <taxon>Bacteria</taxon>
        <taxon>Bacillati</taxon>
        <taxon>Actinomycetota</taxon>
        <taxon>Actinomycetes</taxon>
        <taxon>Mycobacteriales</taxon>
        <taxon>Nocardiaceae</taxon>
        <taxon>Nocardia</taxon>
    </lineage>
</organism>
<dbReference type="STRING" id="1415166.NONO_c55690"/>
<dbReference type="PATRIC" id="fig|1415166.3.peg.5740"/>
<dbReference type="InterPro" id="IPR027417">
    <property type="entry name" value="P-loop_NTPase"/>
</dbReference>
<evidence type="ECO:0000313" key="1">
    <source>
        <dbReference type="EMBL" id="AHH20349.1"/>
    </source>
</evidence>
<dbReference type="SUPFAM" id="SSF48452">
    <property type="entry name" value="TPR-like"/>
    <property type="match status" value="1"/>
</dbReference>
<dbReference type="Gene3D" id="1.25.40.10">
    <property type="entry name" value="Tetratricopeptide repeat domain"/>
    <property type="match status" value="1"/>
</dbReference>
<accession>W5TML1</accession>